<feature type="binding site" evidence="13">
    <location>
        <position position="207"/>
    </location>
    <ligand>
        <name>Zn(2+)</name>
        <dbReference type="ChEBI" id="CHEBI:29105"/>
    </ligand>
</feature>
<keyword evidence="5 15" id="KW-0548">Nucleotidyltransferase</keyword>
<dbReference type="SUPFAM" id="SSF69572">
    <property type="entry name" value="Activating enzymes of the ubiquitin-like proteins"/>
    <property type="match status" value="1"/>
</dbReference>
<evidence type="ECO:0000256" key="7">
    <source>
        <dbReference type="ARBA" id="ARBA00022741"/>
    </source>
</evidence>
<dbReference type="InterPro" id="IPR035985">
    <property type="entry name" value="Ubiquitin-activating_enz"/>
</dbReference>
<gene>
    <name evidence="13" type="primary">UBA4</name>
    <name evidence="15" type="ORF">A9F13_01g06413</name>
</gene>
<dbReference type="InterPro" id="IPR036873">
    <property type="entry name" value="Rhodanese-like_dom_sf"/>
</dbReference>
<dbReference type="GO" id="GO:0005524">
    <property type="term" value="F:ATP binding"/>
    <property type="evidence" value="ECO:0007669"/>
    <property type="project" value="UniProtKB-KW"/>
</dbReference>
<dbReference type="GO" id="GO:0070566">
    <property type="term" value="F:adenylyltransferase activity"/>
    <property type="evidence" value="ECO:0007669"/>
    <property type="project" value="InterPro"/>
</dbReference>
<feature type="binding site" evidence="13">
    <location>
        <begin position="165"/>
        <end position="166"/>
    </location>
    <ligand>
        <name>ATP</name>
        <dbReference type="ChEBI" id="CHEBI:30616"/>
    </ligand>
</feature>
<evidence type="ECO:0000256" key="11">
    <source>
        <dbReference type="ARBA" id="ARBA00023268"/>
    </source>
</evidence>
<keyword evidence="4 13" id="KW-0819">tRNA processing</keyword>
<protein>
    <recommendedName>
        <fullName evidence="12">Needs CLA4 to survive protein 3</fullName>
    </recommendedName>
</protein>
<evidence type="ECO:0000256" key="3">
    <source>
        <dbReference type="ARBA" id="ARBA00022679"/>
    </source>
</evidence>
<accession>A0AA91Q5A6</accession>
<dbReference type="Proteomes" id="UP000195602">
    <property type="component" value="Unassembled WGS sequence"/>
</dbReference>
<organism evidence="15 16">
    <name type="scientific">Clavispora lusitaniae</name>
    <name type="common">Candida lusitaniae</name>
    <dbReference type="NCBI Taxonomy" id="36911"/>
    <lineage>
        <taxon>Eukaryota</taxon>
        <taxon>Fungi</taxon>
        <taxon>Dikarya</taxon>
        <taxon>Ascomycota</taxon>
        <taxon>Saccharomycotina</taxon>
        <taxon>Pichiomycetes</taxon>
        <taxon>Metschnikowiaceae</taxon>
        <taxon>Clavispora</taxon>
    </lineage>
</organism>
<dbReference type="PANTHER" id="PTHR10953:SF102">
    <property type="entry name" value="ADENYLYLTRANSFERASE AND SULFURTRANSFERASE MOCS3"/>
    <property type="match status" value="1"/>
</dbReference>
<dbReference type="InterPro" id="IPR045886">
    <property type="entry name" value="ThiF/MoeB/HesA"/>
</dbReference>
<evidence type="ECO:0000256" key="5">
    <source>
        <dbReference type="ARBA" id="ARBA00022695"/>
    </source>
</evidence>
<dbReference type="PROSITE" id="PS50206">
    <property type="entry name" value="RHODANESE_3"/>
    <property type="match status" value="1"/>
</dbReference>
<comment type="cofactor">
    <cofactor evidence="13">
        <name>Zn(2+)</name>
        <dbReference type="ChEBI" id="CHEBI:29105"/>
    </cofactor>
    <text evidence="13">Binds 1 zinc ion per subunit.</text>
</comment>
<evidence type="ECO:0000256" key="10">
    <source>
        <dbReference type="ARBA" id="ARBA00022840"/>
    </source>
</evidence>
<evidence type="ECO:0000313" key="16">
    <source>
        <dbReference type="Proteomes" id="UP000195602"/>
    </source>
</evidence>
<evidence type="ECO:0000313" key="15">
    <source>
        <dbReference type="EMBL" id="OVF11171.1"/>
    </source>
</evidence>
<keyword evidence="9 13" id="KW-0862">Zinc</keyword>
<feature type="domain" description="Rhodanese" evidence="14">
    <location>
        <begin position="334"/>
        <end position="431"/>
    </location>
</feature>
<feature type="binding site" evidence="13">
    <location>
        <position position="97"/>
    </location>
    <ligand>
        <name>ATP</name>
        <dbReference type="ChEBI" id="CHEBI:30616"/>
    </ligand>
</feature>
<evidence type="ECO:0000256" key="8">
    <source>
        <dbReference type="ARBA" id="ARBA00022786"/>
    </source>
</evidence>
<keyword evidence="10 13" id="KW-0067">ATP-binding</keyword>
<evidence type="ECO:0000259" key="14">
    <source>
        <dbReference type="PROSITE" id="PS50206"/>
    </source>
</evidence>
<feature type="binding site" evidence="13">
    <location>
        <begin position="104"/>
        <end position="108"/>
    </location>
    <ligand>
        <name>ATP</name>
        <dbReference type="ChEBI" id="CHEBI:30616"/>
    </ligand>
</feature>
<name>A0AA91Q5A6_CLALS</name>
<evidence type="ECO:0000256" key="13">
    <source>
        <dbReference type="HAMAP-Rule" id="MF_03049"/>
    </source>
</evidence>
<feature type="binding site" evidence="13">
    <location>
        <position position="121"/>
    </location>
    <ligand>
        <name>ATP</name>
        <dbReference type="ChEBI" id="CHEBI:30616"/>
    </ligand>
</feature>
<comment type="caution">
    <text evidence="15">The sequence shown here is derived from an EMBL/GenBank/DDBJ whole genome shotgun (WGS) entry which is preliminary data.</text>
</comment>
<dbReference type="Pfam" id="PF00581">
    <property type="entry name" value="Rhodanese"/>
    <property type="match status" value="1"/>
</dbReference>
<evidence type="ECO:0000256" key="6">
    <source>
        <dbReference type="ARBA" id="ARBA00022723"/>
    </source>
</evidence>
<feature type="active site" description="Glycyl thioester intermediate; for adenylyltransferase activity" evidence="13">
    <location>
        <position position="224"/>
    </location>
</feature>
<dbReference type="KEGG" id="clus:A9F13_01g06413"/>
<feature type="active site" description="Cysteine persulfide intermediate; for sulfurtransferase activity" evidence="13">
    <location>
        <position position="391"/>
    </location>
</feature>
<dbReference type="AlphaFoldDB" id="A0AA91Q5A6"/>
<dbReference type="GO" id="GO:0046872">
    <property type="term" value="F:metal ion binding"/>
    <property type="evidence" value="ECO:0007669"/>
    <property type="project" value="UniProtKB-KW"/>
</dbReference>
<comment type="pathway">
    <text evidence="13">tRNA modification; 5-methoxycarbonylmethyl-2-thiouridine-tRNA biosynthesis.</text>
</comment>
<dbReference type="HAMAP" id="MF_03049">
    <property type="entry name" value="MOCS3_Uba4"/>
    <property type="match status" value="1"/>
</dbReference>
<dbReference type="Gene3D" id="3.40.250.10">
    <property type="entry name" value="Rhodanese-like domain"/>
    <property type="match status" value="1"/>
</dbReference>
<dbReference type="EMBL" id="LYUB02000001">
    <property type="protein sequence ID" value="OVF11171.1"/>
    <property type="molecule type" value="Genomic_DNA"/>
</dbReference>
<dbReference type="GO" id="GO:0032447">
    <property type="term" value="P:protein urmylation"/>
    <property type="evidence" value="ECO:0007669"/>
    <property type="project" value="TreeGrafter"/>
</dbReference>
<feature type="binding site" evidence="13">
    <location>
        <position position="287"/>
    </location>
    <ligand>
        <name>Zn(2+)</name>
        <dbReference type="ChEBI" id="CHEBI:29105"/>
    </ligand>
</feature>
<dbReference type="SMART" id="SM00450">
    <property type="entry name" value="RHOD"/>
    <property type="match status" value="1"/>
</dbReference>
<dbReference type="Pfam" id="PF00899">
    <property type="entry name" value="ThiF"/>
    <property type="match status" value="1"/>
</dbReference>
<feature type="binding site" evidence="13">
    <location>
        <position position="76"/>
    </location>
    <ligand>
        <name>ATP</name>
        <dbReference type="ChEBI" id="CHEBI:30616"/>
    </ligand>
</feature>
<dbReference type="GO" id="GO:0004792">
    <property type="term" value="F:thiosulfate-cyanide sulfurtransferase activity"/>
    <property type="evidence" value="ECO:0007669"/>
    <property type="project" value="TreeGrafter"/>
</dbReference>
<evidence type="ECO:0000256" key="1">
    <source>
        <dbReference type="ARBA" id="ARBA00004514"/>
    </source>
</evidence>
<feature type="binding site" evidence="13">
    <location>
        <position position="210"/>
    </location>
    <ligand>
        <name>Zn(2+)</name>
        <dbReference type="ChEBI" id="CHEBI:29105"/>
    </ligand>
</feature>
<dbReference type="InterPro" id="IPR000594">
    <property type="entry name" value="ThiF_NAD_FAD-bd"/>
</dbReference>
<keyword evidence="3 13" id="KW-0808">Transferase</keyword>
<proteinExistence type="inferred from homology"/>
<dbReference type="GO" id="GO:0042292">
    <property type="term" value="F:URM1 activating enzyme activity"/>
    <property type="evidence" value="ECO:0007669"/>
    <property type="project" value="TreeGrafter"/>
</dbReference>
<dbReference type="InterPro" id="IPR028885">
    <property type="entry name" value="MOCS3/Uba4"/>
</dbReference>
<dbReference type="InterPro" id="IPR001763">
    <property type="entry name" value="Rhodanese-like_dom"/>
</dbReference>
<keyword evidence="8" id="KW-0833">Ubl conjugation pathway</keyword>
<dbReference type="GO" id="GO:0005829">
    <property type="term" value="C:cytosol"/>
    <property type="evidence" value="ECO:0007669"/>
    <property type="project" value="UniProtKB-SubCell"/>
</dbReference>
<dbReference type="GO" id="GO:0002143">
    <property type="term" value="P:tRNA wobble position uridine thiolation"/>
    <property type="evidence" value="ECO:0007669"/>
    <property type="project" value="InterPro"/>
</dbReference>
<evidence type="ECO:0000256" key="12">
    <source>
        <dbReference type="ARBA" id="ARBA00075323"/>
    </source>
</evidence>
<evidence type="ECO:0000256" key="2">
    <source>
        <dbReference type="ARBA" id="ARBA00022490"/>
    </source>
</evidence>
<feature type="binding site" evidence="13">
    <location>
        <position position="284"/>
    </location>
    <ligand>
        <name>Zn(2+)</name>
        <dbReference type="ChEBI" id="CHEBI:29105"/>
    </ligand>
</feature>
<keyword evidence="7 13" id="KW-0547">Nucleotide-binding</keyword>
<sequence length="433" mass="48351">MKEEELLRRIQELEAENAKLRQVYIPQENIFEKIDSHFSLEEYRRYGRQMIVSEFGSLPAQKRLKDASILVVGAGGLGCPALLYLGGAGIGKIGIVDNDIVDVSNLHRQVLHTTETVGMLKCESAKLYLNRLNPHVSVATHPERLTNENAFGIINQYDLVLDCTDTPATRYLINDVSVLCGKTIVSGSGVKTDGQITILNFRSEGPCYRCFYPTPPKPESVSTCGDAGVLGPAIGITGIAIAMEAIKVLTGYYDKSFEPFLSMYSAYPMQNMRVFKMRKRQKHCLVCGEAPTITREIVESGKIDYAVFCGSVNSNILTSEQRIDVKEFHSLRSANPNSILIDVRPREQFLITKLPNAINIDWTSILSKIDSVDDYIPPSFNKDEDALYVICRYGNDSQLAAQKLHELGFKKVKDIKGGMYKWSCDVDPKIPIY</sequence>
<keyword evidence="2 13" id="KW-0963">Cytoplasm</keyword>
<dbReference type="PANTHER" id="PTHR10953">
    <property type="entry name" value="UBIQUITIN-ACTIVATING ENZYME E1"/>
    <property type="match status" value="1"/>
</dbReference>
<dbReference type="FunFam" id="3.40.250.10:FF:000014">
    <property type="entry name" value="Adenylyltransferase and sulfurtransferase MOCS3"/>
    <property type="match status" value="1"/>
</dbReference>
<dbReference type="FunFam" id="3.40.50.720:FF:000033">
    <property type="entry name" value="Adenylyltransferase and sulfurtransferase MOCS3"/>
    <property type="match status" value="1"/>
</dbReference>
<comment type="subcellular location">
    <subcellularLocation>
        <location evidence="1">Cytoplasm</location>
        <location evidence="1">Cytosol</location>
    </subcellularLocation>
</comment>
<comment type="similarity">
    <text evidence="13">In the N-terminal section; belongs to the HesA/MoeB/ThiF family. UBA4 subfamily.</text>
</comment>
<keyword evidence="6 13" id="KW-0479">Metal-binding</keyword>
<evidence type="ECO:0000256" key="4">
    <source>
        <dbReference type="ARBA" id="ARBA00022694"/>
    </source>
</evidence>
<dbReference type="Gene3D" id="3.40.50.720">
    <property type="entry name" value="NAD(P)-binding Rossmann-like Domain"/>
    <property type="match status" value="1"/>
</dbReference>
<dbReference type="CDD" id="cd00757">
    <property type="entry name" value="ThiF_MoeB_HesA_family"/>
    <property type="match status" value="1"/>
</dbReference>
<reference evidence="15 16" key="1">
    <citation type="submission" date="2017-04" db="EMBL/GenBank/DDBJ databases">
        <title>Draft genome of the yeast Clavispora lusitaniae type strain CBS 6936.</title>
        <authorList>
            <person name="Durrens P."/>
            <person name="Klopp C."/>
            <person name="Biteau N."/>
            <person name="Fitton-Ouhabi V."/>
            <person name="Dementhon K."/>
            <person name="Accoceberry I."/>
            <person name="Sherman D.J."/>
            <person name="Noel T."/>
        </authorList>
    </citation>
    <scope>NUCLEOTIDE SEQUENCE [LARGE SCALE GENOMIC DNA]</scope>
    <source>
        <strain evidence="15 16">CBS 6936</strain>
    </source>
</reference>
<evidence type="ECO:0000256" key="9">
    <source>
        <dbReference type="ARBA" id="ARBA00022833"/>
    </source>
</evidence>
<keyword evidence="11 13" id="KW-0511">Multifunctional enzyme</keyword>